<evidence type="ECO:0000313" key="2">
    <source>
        <dbReference type="EMBL" id="SJX23493.1"/>
    </source>
</evidence>
<feature type="signal peptide" evidence="1">
    <location>
        <begin position="1"/>
        <end position="23"/>
    </location>
</feature>
<reference evidence="2 3" key="1">
    <citation type="submission" date="2017-02" db="EMBL/GenBank/DDBJ databases">
        <authorList>
            <person name="Peterson S.W."/>
        </authorList>
    </citation>
    <scope>NUCLEOTIDE SEQUENCE [LARGE SCALE GENOMIC DNA]</scope>
    <source>
        <strain evidence="2">C6</strain>
    </source>
</reference>
<accession>A0A1R7QGS8</accession>
<evidence type="ECO:0000256" key="1">
    <source>
        <dbReference type="SAM" id="SignalP"/>
    </source>
</evidence>
<name>A0A1R7QGS8_ACIJO</name>
<proteinExistence type="predicted"/>
<dbReference type="EMBL" id="FUUY01000014">
    <property type="protein sequence ID" value="SJX23493.1"/>
    <property type="molecule type" value="Genomic_DNA"/>
</dbReference>
<gene>
    <name evidence="2" type="ORF">ACNJC6_03160</name>
</gene>
<dbReference type="RefSeq" id="WP_087014598.1">
    <property type="nucleotide sequence ID" value="NZ_CP083947.1"/>
</dbReference>
<feature type="chain" id="PRO_5012797338" evidence="1">
    <location>
        <begin position="24"/>
        <end position="265"/>
    </location>
</feature>
<organism evidence="2 3">
    <name type="scientific">Acinetobacter johnsonii</name>
    <dbReference type="NCBI Taxonomy" id="40214"/>
    <lineage>
        <taxon>Bacteria</taxon>
        <taxon>Pseudomonadati</taxon>
        <taxon>Pseudomonadota</taxon>
        <taxon>Gammaproteobacteria</taxon>
        <taxon>Moraxellales</taxon>
        <taxon>Moraxellaceae</taxon>
        <taxon>Acinetobacter</taxon>
    </lineage>
</organism>
<evidence type="ECO:0000313" key="3">
    <source>
        <dbReference type="Proteomes" id="UP000196240"/>
    </source>
</evidence>
<dbReference type="AlphaFoldDB" id="A0A1R7QGS8"/>
<sequence precursor="true">MTFKQRPFLLASTSLLALQIAVAQPVSTANAATVQPVTLEQGLNCLDWAKQEQSFSNQLATGDWTHTAASKLTTLQQQFKQQYTQQKSSIVDDPDDENYCEDCPEIEVYLPNDQRNPIQRIEALMQVSVAGASTSIYRNDDMAQTKQKLEEGLKIQFSHYSGQQFKRFKQQWDQASAHDNEKRTKTHQVFQQYPHLKVFNGEVFQNGKRYSPKQIYIYTQHYKRDASDLSSMIAYISLYDHPVNPSQHILQCGFIDNMSYTASTE</sequence>
<protein>
    <submittedName>
        <fullName evidence="2">Uncharacterized protein</fullName>
    </submittedName>
</protein>
<dbReference type="Proteomes" id="UP000196240">
    <property type="component" value="Unassembled WGS sequence"/>
</dbReference>
<keyword evidence="1" id="KW-0732">Signal</keyword>